<dbReference type="SUPFAM" id="SSF56935">
    <property type="entry name" value="Porins"/>
    <property type="match status" value="1"/>
</dbReference>
<proteinExistence type="predicted"/>
<dbReference type="InterPro" id="IPR011486">
    <property type="entry name" value="BBP2"/>
</dbReference>
<dbReference type="STRING" id="105559.Nwat_1810"/>
<dbReference type="eggNOG" id="COG2067">
    <property type="taxonomic scope" value="Bacteria"/>
</dbReference>
<evidence type="ECO:0000256" key="1">
    <source>
        <dbReference type="SAM" id="SignalP"/>
    </source>
</evidence>
<name>D8K6Y9_NITWC</name>
<reference evidence="2 3" key="1">
    <citation type="submission" date="2010-06" db="EMBL/GenBank/DDBJ databases">
        <title>Complete sequence of chromosome of Nitrosococcus watsoni C-113.</title>
        <authorList>
            <consortium name="US DOE Joint Genome Institute"/>
            <person name="Lucas S."/>
            <person name="Copeland A."/>
            <person name="Lapidus A."/>
            <person name="Cheng J.-F."/>
            <person name="Bruce D."/>
            <person name="Goodwin L."/>
            <person name="Pitluck S."/>
            <person name="Malfatti S.A."/>
            <person name="Chain P.S.G."/>
            <person name="Land M."/>
            <person name="Hauser L."/>
            <person name="Kyrpides N."/>
            <person name="Ivanova N."/>
            <person name="Cambell M.A."/>
            <person name="Heidelberg J.F."/>
            <person name="Klotz M.G."/>
            <person name="Woyke T."/>
        </authorList>
    </citation>
    <scope>NUCLEOTIDE SEQUENCE [LARGE SCALE GENOMIC DNA]</scope>
    <source>
        <strain evidence="2 3">C-113</strain>
    </source>
</reference>
<dbReference type="Proteomes" id="UP000000393">
    <property type="component" value="Chromosome"/>
</dbReference>
<dbReference type="EMBL" id="CP002086">
    <property type="protein sequence ID" value="ADJ28666.1"/>
    <property type="molecule type" value="Genomic_DNA"/>
</dbReference>
<dbReference type="Pfam" id="PF07642">
    <property type="entry name" value="BBP2"/>
    <property type="match status" value="1"/>
</dbReference>
<sequence>MNTTAISKKTRLNPWLRGLLFLTTAGGVQAEDFRETTGLFDALTGISINETKFMQSLGVTINGWLEGGYTINPDDPRDNFNGPVTFNDRANEFMGNEAYLFFERGVNIEGDRWDFGGRVDFLFGTDTRFTQAAGLDDNIIGDDTFRFYKFAIPQLYVEAYAPYGNGITLKLGHFYTIIGNEVVTAPGNFFYSHAYTMQYGEPFTHTGFLASYPLTDNISINGGGVLGWDNFSKDGENLNFLGGVSWSSDDAQTSLAVAIITGNVSNVEGTSDDPDNNRTLYSVVFNHDITDRLHYTFQHDLGIEQHAINNNKSAEWFGINQYLFYDINETLSTGLRFEWFRDDDGDRVFVNDGAGLPVSAATSYFAITGGINWRPLRWVTVRPEVRYDWATNFKAFDNNSDKNQFVIAADVIVQF</sequence>
<gene>
    <name evidence="2" type="ordered locus">Nwat_1810</name>
</gene>
<accession>D8K6Y9</accession>
<evidence type="ECO:0008006" key="4">
    <source>
        <dbReference type="Google" id="ProtNLM"/>
    </source>
</evidence>
<feature type="chain" id="PRO_5003116609" description="Porin" evidence="1">
    <location>
        <begin position="31"/>
        <end position="415"/>
    </location>
</feature>
<keyword evidence="1" id="KW-0732">Signal</keyword>
<dbReference type="HOGENOM" id="CLU_044695_1_0_6"/>
<keyword evidence="3" id="KW-1185">Reference proteome</keyword>
<organism evidence="2 3">
    <name type="scientific">Nitrosococcus watsoni (strain C-113)</name>
    <dbReference type="NCBI Taxonomy" id="105559"/>
    <lineage>
        <taxon>Bacteria</taxon>
        <taxon>Pseudomonadati</taxon>
        <taxon>Pseudomonadota</taxon>
        <taxon>Gammaproteobacteria</taxon>
        <taxon>Chromatiales</taxon>
        <taxon>Chromatiaceae</taxon>
        <taxon>Nitrosococcus</taxon>
    </lineage>
</organism>
<protein>
    <recommendedName>
        <fullName evidence="4">Porin</fullName>
    </recommendedName>
</protein>
<evidence type="ECO:0000313" key="2">
    <source>
        <dbReference type="EMBL" id="ADJ28666.1"/>
    </source>
</evidence>
<dbReference type="RefSeq" id="WP_013220758.1">
    <property type="nucleotide sequence ID" value="NC_014315.1"/>
</dbReference>
<dbReference type="OrthoDB" id="9775763at2"/>
<dbReference type="KEGG" id="nwa:Nwat_1810"/>
<evidence type="ECO:0000313" key="3">
    <source>
        <dbReference type="Proteomes" id="UP000000393"/>
    </source>
</evidence>
<dbReference type="AlphaFoldDB" id="D8K6Y9"/>
<feature type="signal peptide" evidence="1">
    <location>
        <begin position="1"/>
        <end position="30"/>
    </location>
</feature>